<dbReference type="EMBL" id="BK014892">
    <property type="protein sequence ID" value="DAD80986.1"/>
    <property type="molecule type" value="Genomic_DNA"/>
</dbReference>
<name>A0A8S5MFI9_9CAUD</name>
<evidence type="ECO:0000313" key="1">
    <source>
        <dbReference type="EMBL" id="DAD80986.1"/>
    </source>
</evidence>
<reference evidence="1" key="1">
    <citation type="journal article" date="2021" name="Proc. Natl. Acad. Sci. U.S.A.">
        <title>A Catalog of Tens of Thousands of Viruses from Human Metagenomes Reveals Hidden Associations with Chronic Diseases.</title>
        <authorList>
            <person name="Tisza M.J."/>
            <person name="Buck C.B."/>
        </authorList>
    </citation>
    <scope>NUCLEOTIDE SEQUENCE</scope>
    <source>
        <strain evidence="1">Ct9P15</strain>
    </source>
</reference>
<protein>
    <submittedName>
        <fullName evidence="1">Uncharacterized protein</fullName>
    </submittedName>
</protein>
<accession>A0A8S5MFI9</accession>
<organism evidence="1">
    <name type="scientific">Podoviridae sp. ct9P15</name>
    <dbReference type="NCBI Taxonomy" id="2826543"/>
    <lineage>
        <taxon>Viruses</taxon>
        <taxon>Duplodnaviria</taxon>
        <taxon>Heunggongvirae</taxon>
        <taxon>Uroviricota</taxon>
        <taxon>Caudoviricetes</taxon>
    </lineage>
</organism>
<sequence length="79" mass="9205">MIDLSNHNEDLIRDANTWKPLNVYPLERVMVFESGSQSYFVYTELHTVSVSDASRREVSNSYALTEDEFSRLMDELNLD</sequence>
<proteinExistence type="predicted"/>